<sequence>METTSPFAPPAAVLALRDRRVAMEGAVRALDGVEERLFEAGTAEIDELLALTDELVRRAEAARFSLVREAHERGLVAESDVASLTAWVIDRSMGARQAGGGGIARAVTSLEREINALVREAVESGRISVSVANVVIAEITKIESRLAEGARDAVLGGMITMGEIEGARGVRRVRPELLARYGIAGELEREQDRLRRGRALSRPVVDDGLHEYRLVLDPEGAAVLEAALEALSSPAPCEDPQTGVVERDLRSSDQRRADALIDLVRGATSVMDTRAGRGAKASLLVTMGLDQLRAGLGAGRTLGGLDAGTLLDPTTVRRLSCDAELIPVTLGGAGEVLE</sequence>
<dbReference type="Pfam" id="PF02720">
    <property type="entry name" value="DUF222"/>
    <property type="match status" value="1"/>
</dbReference>
<name>A0A560W7L2_9MICO</name>
<gene>
    <name evidence="2" type="ORF">FB557_2231</name>
</gene>
<evidence type="ECO:0000313" key="3">
    <source>
        <dbReference type="Proteomes" id="UP000315628"/>
    </source>
</evidence>
<dbReference type="RefSeq" id="WP_170236278.1">
    <property type="nucleotide sequence ID" value="NZ_VIUW01000004.1"/>
</dbReference>
<protein>
    <submittedName>
        <fullName evidence="2">Uncharacterized protein DUF222</fullName>
    </submittedName>
</protein>
<reference evidence="2 3" key="1">
    <citation type="submission" date="2019-06" db="EMBL/GenBank/DDBJ databases">
        <title>Sequencing the genomes of 1000 actinobacteria strains.</title>
        <authorList>
            <person name="Klenk H.-P."/>
        </authorList>
    </citation>
    <scope>NUCLEOTIDE SEQUENCE [LARGE SCALE GENOMIC DNA]</scope>
    <source>
        <strain evidence="2 3">DSM 18935</strain>
    </source>
</reference>
<accession>A0A560W7L2</accession>
<dbReference type="AlphaFoldDB" id="A0A560W7L2"/>
<dbReference type="EMBL" id="VIUW01000004">
    <property type="protein sequence ID" value="TWD13604.1"/>
    <property type="molecule type" value="Genomic_DNA"/>
</dbReference>
<organism evidence="2 3">
    <name type="scientific">Marihabitans asiaticum</name>
    <dbReference type="NCBI Taxonomy" id="415218"/>
    <lineage>
        <taxon>Bacteria</taxon>
        <taxon>Bacillati</taxon>
        <taxon>Actinomycetota</taxon>
        <taxon>Actinomycetes</taxon>
        <taxon>Micrococcales</taxon>
        <taxon>Intrasporangiaceae</taxon>
        <taxon>Marihabitans</taxon>
    </lineage>
</organism>
<dbReference type="Proteomes" id="UP000315628">
    <property type="component" value="Unassembled WGS sequence"/>
</dbReference>
<feature type="domain" description="DUF222" evidence="1">
    <location>
        <begin position="55"/>
        <end position="326"/>
    </location>
</feature>
<evidence type="ECO:0000313" key="2">
    <source>
        <dbReference type="EMBL" id="TWD13604.1"/>
    </source>
</evidence>
<keyword evidence="3" id="KW-1185">Reference proteome</keyword>
<feature type="non-terminal residue" evidence="2">
    <location>
        <position position="338"/>
    </location>
</feature>
<comment type="caution">
    <text evidence="2">The sequence shown here is derived from an EMBL/GenBank/DDBJ whole genome shotgun (WGS) entry which is preliminary data.</text>
</comment>
<evidence type="ECO:0000259" key="1">
    <source>
        <dbReference type="Pfam" id="PF02720"/>
    </source>
</evidence>
<dbReference type="InterPro" id="IPR003870">
    <property type="entry name" value="DUF222"/>
</dbReference>
<proteinExistence type="predicted"/>